<reference evidence="4 5" key="1">
    <citation type="submission" date="2018-06" db="EMBL/GenBank/DDBJ databases">
        <title>Comparative genomics reveals the genomic features of Rhizophagus irregularis, R. cerebriforme, R. diaphanum and Gigaspora rosea, and their symbiotic lifestyle signature.</title>
        <authorList>
            <person name="Morin E."/>
            <person name="San Clemente H."/>
            <person name="Chen E.C.H."/>
            <person name="De La Providencia I."/>
            <person name="Hainaut M."/>
            <person name="Kuo A."/>
            <person name="Kohler A."/>
            <person name="Murat C."/>
            <person name="Tang N."/>
            <person name="Roy S."/>
            <person name="Loubradou J."/>
            <person name="Henrissat B."/>
            <person name="Grigoriev I.V."/>
            <person name="Corradi N."/>
            <person name="Roux C."/>
            <person name="Martin F.M."/>
        </authorList>
    </citation>
    <scope>NUCLEOTIDE SEQUENCE [LARGE SCALE GENOMIC DNA]</scope>
    <source>
        <strain evidence="4 5">DAOM 227022</strain>
    </source>
</reference>
<protein>
    <recommendedName>
        <fullName evidence="1">Phosphatidylglycerol/phosphatidylinositol transfer protein</fullName>
    </recommendedName>
</protein>
<dbReference type="SUPFAM" id="SSF81296">
    <property type="entry name" value="E set domains"/>
    <property type="match status" value="1"/>
</dbReference>
<evidence type="ECO:0000259" key="3">
    <source>
        <dbReference type="Pfam" id="PF02221"/>
    </source>
</evidence>
<dbReference type="Proteomes" id="UP000265703">
    <property type="component" value="Unassembled WGS sequence"/>
</dbReference>
<dbReference type="AlphaFoldDB" id="A0A397SAG8"/>
<keyword evidence="2" id="KW-0732">Signal</keyword>
<comment type="caution">
    <text evidence="4">The sequence shown here is derived from an EMBL/GenBank/DDBJ whole genome shotgun (WGS) entry which is preliminary data.</text>
</comment>
<feature type="signal peptide" evidence="2">
    <location>
        <begin position="1"/>
        <end position="20"/>
    </location>
</feature>
<evidence type="ECO:0000313" key="5">
    <source>
        <dbReference type="Proteomes" id="UP000265703"/>
    </source>
</evidence>
<name>A0A397SAG8_9GLOM</name>
<organism evidence="4 5">
    <name type="scientific">Glomus cerebriforme</name>
    <dbReference type="NCBI Taxonomy" id="658196"/>
    <lineage>
        <taxon>Eukaryota</taxon>
        <taxon>Fungi</taxon>
        <taxon>Fungi incertae sedis</taxon>
        <taxon>Mucoromycota</taxon>
        <taxon>Glomeromycotina</taxon>
        <taxon>Glomeromycetes</taxon>
        <taxon>Glomerales</taxon>
        <taxon>Glomeraceae</taxon>
        <taxon>Glomus</taxon>
    </lineage>
</organism>
<dbReference type="InterPro" id="IPR014756">
    <property type="entry name" value="Ig_E-set"/>
</dbReference>
<dbReference type="EMBL" id="QKYT01000610">
    <property type="protein sequence ID" value="RIA82978.1"/>
    <property type="molecule type" value="Genomic_DNA"/>
</dbReference>
<accession>A0A397SAG8</accession>
<feature type="domain" description="MD-2-related lipid-recognition" evidence="3">
    <location>
        <begin position="23"/>
        <end position="141"/>
    </location>
</feature>
<evidence type="ECO:0000256" key="2">
    <source>
        <dbReference type="SAM" id="SignalP"/>
    </source>
</evidence>
<sequence length="144" mass="16094">MKQHFIFVITLFTTILTTNAILQFKPCNDGYYPNPINNVIIMPDPPIFGQFVNLYINVTQNAPIEDGVKADLSIIYPNLGIPITFVIDICNSGLQCPNPDKIIPVTIKFFLASRDTPLTINFTFRIVNPGDNILTCVTGYVDIQ</sequence>
<proteinExistence type="predicted"/>
<feature type="chain" id="PRO_5017334499" description="Phosphatidylglycerol/phosphatidylinositol transfer protein" evidence="2">
    <location>
        <begin position="21"/>
        <end position="144"/>
    </location>
</feature>
<dbReference type="Pfam" id="PF02221">
    <property type="entry name" value="E1_DerP2_DerF2"/>
    <property type="match status" value="1"/>
</dbReference>
<keyword evidence="5" id="KW-1185">Reference proteome</keyword>
<dbReference type="InterPro" id="IPR003172">
    <property type="entry name" value="ML_dom"/>
</dbReference>
<gene>
    <name evidence="4" type="ORF">C1645_787313</name>
</gene>
<evidence type="ECO:0000256" key="1">
    <source>
        <dbReference type="ARBA" id="ARBA00016056"/>
    </source>
</evidence>
<evidence type="ECO:0000313" key="4">
    <source>
        <dbReference type="EMBL" id="RIA82978.1"/>
    </source>
</evidence>